<dbReference type="Proteomes" id="UP000324222">
    <property type="component" value="Unassembled WGS sequence"/>
</dbReference>
<dbReference type="OrthoDB" id="6352421at2759"/>
<evidence type="ECO:0000313" key="1">
    <source>
        <dbReference type="EMBL" id="MPC57343.1"/>
    </source>
</evidence>
<accession>A0A5B7GIS6</accession>
<comment type="caution">
    <text evidence="1">The sequence shown here is derived from an EMBL/GenBank/DDBJ whole genome shotgun (WGS) entry which is preliminary data.</text>
</comment>
<dbReference type="EMBL" id="VSRR010014704">
    <property type="protein sequence ID" value="MPC57343.1"/>
    <property type="molecule type" value="Genomic_DNA"/>
</dbReference>
<reference evidence="1 2" key="1">
    <citation type="submission" date="2019-05" db="EMBL/GenBank/DDBJ databases">
        <title>Another draft genome of Portunus trituberculatus and its Hox gene families provides insights of decapod evolution.</title>
        <authorList>
            <person name="Jeong J.-H."/>
            <person name="Song I."/>
            <person name="Kim S."/>
            <person name="Choi T."/>
            <person name="Kim D."/>
            <person name="Ryu S."/>
            <person name="Kim W."/>
        </authorList>
    </citation>
    <scope>NUCLEOTIDE SEQUENCE [LARGE SCALE GENOMIC DNA]</scope>
    <source>
        <tissue evidence="1">Muscle</tissue>
    </source>
</reference>
<protein>
    <submittedName>
        <fullName evidence="1">Uncharacterized protein</fullName>
    </submittedName>
</protein>
<proteinExistence type="predicted"/>
<organism evidence="1 2">
    <name type="scientific">Portunus trituberculatus</name>
    <name type="common">Swimming crab</name>
    <name type="synonym">Neptunus trituberculatus</name>
    <dbReference type="NCBI Taxonomy" id="210409"/>
    <lineage>
        <taxon>Eukaryota</taxon>
        <taxon>Metazoa</taxon>
        <taxon>Ecdysozoa</taxon>
        <taxon>Arthropoda</taxon>
        <taxon>Crustacea</taxon>
        <taxon>Multicrustacea</taxon>
        <taxon>Malacostraca</taxon>
        <taxon>Eumalacostraca</taxon>
        <taxon>Eucarida</taxon>
        <taxon>Decapoda</taxon>
        <taxon>Pleocyemata</taxon>
        <taxon>Brachyura</taxon>
        <taxon>Eubrachyura</taxon>
        <taxon>Portunoidea</taxon>
        <taxon>Portunidae</taxon>
        <taxon>Portuninae</taxon>
        <taxon>Portunus</taxon>
    </lineage>
</organism>
<gene>
    <name evidence="1" type="ORF">E2C01_051321</name>
</gene>
<dbReference type="AlphaFoldDB" id="A0A5B7GIS6"/>
<evidence type="ECO:0000313" key="2">
    <source>
        <dbReference type="Proteomes" id="UP000324222"/>
    </source>
</evidence>
<keyword evidence="2" id="KW-1185">Reference proteome</keyword>
<sequence>MKLEQWQRVPCSGRFGVFLRFFGDITHRYLDTFSLDPVVLAFRTLQAVEVVADIESASDKIAGRVRQLVHHSEAGVAPTPFAALIAKSRTALTPEEKVGQVGTAAHGIQVQKSAALLQQVRERDRERSLGIAMKMVLLIMFL</sequence>
<name>A0A5B7GIS6_PORTR</name>